<dbReference type="Gene3D" id="1.25.40.970">
    <property type="match status" value="1"/>
</dbReference>
<dbReference type="SUPFAM" id="SSF82199">
    <property type="entry name" value="SET domain"/>
    <property type="match status" value="1"/>
</dbReference>
<sequence length="388" mass="43784">MRTHIECFSKYSPDLVRLMARIIQQKQSGKTWSINGPIYSALVSHQDKFDDQRKEAFSTILTVLEHFVGDRDFQKNSPVELFDLFGKISCNSFTICDAELQSLGVGIYQTPSLLNHSCLPNCVAVFNGIKLLIHATEQIKQGDELTISYTELLCPSYQRKEDLKSHYLFDCNCPKCCSSLEEDGLMLSLKCSDFSCNGAVPRDLAGGGFAGCNTCGKRQSDKTAETKAQVIISKSDEALKEIKTLEKTDDYQAILDLAENILEEQKGSSFHKLHFSKIGILDKAMDACIYLELWDQALAFGLQTMDAYKLYYPRNHPSVGIQLFRIGKLQVYLDKLKDGFQLLLQAEAILKVTHGNHPLVQELREMIAQTLDELREEQNRTVQGMELI</sequence>
<comment type="caution">
    <text evidence="5">The sequence shown here is derived from an EMBL/GenBank/DDBJ whole genome shotgun (WGS) entry which is preliminary data.</text>
</comment>
<dbReference type="InterPro" id="IPR046341">
    <property type="entry name" value="SET_dom_sf"/>
</dbReference>
<dbReference type="InterPro" id="IPR011990">
    <property type="entry name" value="TPR-like_helical_dom_sf"/>
</dbReference>
<dbReference type="GO" id="GO:0005634">
    <property type="term" value="C:nucleus"/>
    <property type="evidence" value="ECO:0007669"/>
    <property type="project" value="TreeGrafter"/>
</dbReference>
<proteinExistence type="predicted"/>
<dbReference type="GO" id="GO:0008168">
    <property type="term" value="F:methyltransferase activity"/>
    <property type="evidence" value="ECO:0007669"/>
    <property type="project" value="UniProtKB-KW"/>
</dbReference>
<dbReference type="OrthoDB" id="265717at2759"/>
<dbReference type="InterPro" id="IPR050869">
    <property type="entry name" value="H3K4_H4K5_MeTrfase"/>
</dbReference>
<dbReference type="AlphaFoldDB" id="A0A9W9YGQ9"/>
<evidence type="ECO:0000313" key="6">
    <source>
        <dbReference type="Proteomes" id="UP001163046"/>
    </source>
</evidence>
<dbReference type="InterPro" id="IPR001214">
    <property type="entry name" value="SET_dom"/>
</dbReference>
<gene>
    <name evidence="5" type="primary">SMYD3</name>
    <name evidence="5" type="ORF">OS493_003157</name>
</gene>
<dbReference type="PANTHER" id="PTHR12197:SF251">
    <property type="entry name" value="EG:BACR7C10.4 PROTEIN"/>
    <property type="match status" value="1"/>
</dbReference>
<keyword evidence="3" id="KW-0949">S-adenosyl-L-methionine</keyword>
<dbReference type="PROSITE" id="PS50280">
    <property type="entry name" value="SET"/>
    <property type="match status" value="1"/>
</dbReference>
<dbReference type="Gene3D" id="2.170.270.10">
    <property type="entry name" value="SET domain"/>
    <property type="match status" value="1"/>
</dbReference>
<protein>
    <submittedName>
        <fullName evidence="5">SET and MYND domain-containing protein 3</fullName>
    </submittedName>
</protein>
<dbReference type="Pfam" id="PF00856">
    <property type="entry name" value="SET"/>
    <property type="match status" value="1"/>
</dbReference>
<evidence type="ECO:0000256" key="2">
    <source>
        <dbReference type="ARBA" id="ARBA00022679"/>
    </source>
</evidence>
<evidence type="ECO:0000313" key="5">
    <source>
        <dbReference type="EMBL" id="KAJ7340411.1"/>
    </source>
</evidence>
<evidence type="ECO:0000256" key="1">
    <source>
        <dbReference type="ARBA" id="ARBA00022603"/>
    </source>
</evidence>
<dbReference type="Gene3D" id="1.25.40.10">
    <property type="entry name" value="Tetratricopeptide repeat domain"/>
    <property type="match status" value="1"/>
</dbReference>
<name>A0A9W9YGQ9_9CNID</name>
<organism evidence="5 6">
    <name type="scientific">Desmophyllum pertusum</name>
    <dbReference type="NCBI Taxonomy" id="174260"/>
    <lineage>
        <taxon>Eukaryota</taxon>
        <taxon>Metazoa</taxon>
        <taxon>Cnidaria</taxon>
        <taxon>Anthozoa</taxon>
        <taxon>Hexacorallia</taxon>
        <taxon>Scleractinia</taxon>
        <taxon>Caryophylliina</taxon>
        <taxon>Caryophylliidae</taxon>
        <taxon>Desmophyllum</taxon>
    </lineage>
</organism>
<keyword evidence="2" id="KW-0808">Transferase</keyword>
<keyword evidence="6" id="KW-1185">Reference proteome</keyword>
<dbReference type="PANTHER" id="PTHR12197">
    <property type="entry name" value="HISTONE-LYSINE N-METHYLTRANSFERASE SMYD"/>
    <property type="match status" value="1"/>
</dbReference>
<dbReference type="FunFam" id="2.170.270.10:FF:000013">
    <property type="entry name" value="Histone-lysine N-methyltransferase SMYD1 isoform 1"/>
    <property type="match status" value="1"/>
</dbReference>
<evidence type="ECO:0000259" key="4">
    <source>
        <dbReference type="PROSITE" id="PS50280"/>
    </source>
</evidence>
<keyword evidence="1" id="KW-0489">Methyltransferase</keyword>
<evidence type="ECO:0000256" key="3">
    <source>
        <dbReference type="ARBA" id="ARBA00022691"/>
    </source>
</evidence>
<dbReference type="Proteomes" id="UP001163046">
    <property type="component" value="Unassembled WGS sequence"/>
</dbReference>
<feature type="domain" description="SET" evidence="4">
    <location>
        <begin position="24"/>
        <end position="150"/>
    </location>
</feature>
<dbReference type="GO" id="GO:0032259">
    <property type="term" value="P:methylation"/>
    <property type="evidence" value="ECO:0007669"/>
    <property type="project" value="UniProtKB-KW"/>
</dbReference>
<dbReference type="EMBL" id="MU827778">
    <property type="protein sequence ID" value="KAJ7340411.1"/>
    <property type="molecule type" value="Genomic_DNA"/>
</dbReference>
<reference evidence="5" key="1">
    <citation type="submission" date="2023-01" db="EMBL/GenBank/DDBJ databases">
        <title>Genome assembly of the deep-sea coral Lophelia pertusa.</title>
        <authorList>
            <person name="Herrera S."/>
            <person name="Cordes E."/>
        </authorList>
    </citation>
    <scope>NUCLEOTIDE SEQUENCE</scope>
    <source>
        <strain evidence="5">USNM1676648</strain>
        <tissue evidence="5">Polyp</tissue>
    </source>
</reference>
<accession>A0A9W9YGQ9</accession>